<keyword evidence="3" id="KW-0347">Helicase</keyword>
<dbReference type="InterPro" id="IPR000212">
    <property type="entry name" value="DNA_helicase_UvrD/REP"/>
</dbReference>
<dbReference type="GO" id="GO:0003677">
    <property type="term" value="F:DNA binding"/>
    <property type="evidence" value="ECO:0007669"/>
    <property type="project" value="InterPro"/>
</dbReference>
<evidence type="ECO:0000313" key="6">
    <source>
        <dbReference type="EMBL" id="MCY9229918.1"/>
    </source>
</evidence>
<dbReference type="PANTHER" id="PTHR11070">
    <property type="entry name" value="UVRD / RECB / PCRA DNA HELICASE FAMILY MEMBER"/>
    <property type="match status" value="1"/>
</dbReference>
<dbReference type="Proteomes" id="UP001066278">
    <property type="component" value="Unassembled WGS sequence"/>
</dbReference>
<keyword evidence="2" id="KW-0378">Hydrolase</keyword>
<evidence type="ECO:0000256" key="2">
    <source>
        <dbReference type="ARBA" id="ARBA00022801"/>
    </source>
</evidence>
<comment type="caution">
    <text evidence="6">The sequence shown here is derived from an EMBL/GenBank/DDBJ whole genome shotgun (WGS) entry which is preliminary data.</text>
</comment>
<dbReference type="InterPro" id="IPR027417">
    <property type="entry name" value="P-loop_NTPase"/>
</dbReference>
<evidence type="ECO:0000256" key="1">
    <source>
        <dbReference type="ARBA" id="ARBA00022741"/>
    </source>
</evidence>
<gene>
    <name evidence="6" type="ORF">MOE99_11165</name>
</gene>
<feature type="domain" description="UvrD-like helicase ATP-binding" evidence="5">
    <location>
        <begin position="131"/>
        <end position="193"/>
    </location>
</feature>
<evidence type="ECO:0000256" key="3">
    <source>
        <dbReference type="ARBA" id="ARBA00022806"/>
    </source>
</evidence>
<organism evidence="6 7">
    <name type="scientific">Bacillus inaquosorum</name>
    <dbReference type="NCBI Taxonomy" id="483913"/>
    <lineage>
        <taxon>Bacteria</taxon>
        <taxon>Bacillati</taxon>
        <taxon>Bacillota</taxon>
        <taxon>Bacilli</taxon>
        <taxon>Bacillales</taxon>
        <taxon>Bacillaceae</taxon>
        <taxon>Bacillus</taxon>
    </lineage>
</organism>
<dbReference type="RefSeq" id="WP_268310015.1">
    <property type="nucleotide sequence ID" value="NZ_JALAXJ010000009.1"/>
</dbReference>
<reference evidence="6" key="1">
    <citation type="submission" date="2022-02" db="EMBL/GenBank/DDBJ databases">
        <title>Crop Bioprotection Bacillus Genome Sequencing.</title>
        <authorList>
            <person name="Dunlap C."/>
        </authorList>
    </citation>
    <scope>NUCLEOTIDE SEQUENCE</scope>
    <source>
        <strain evidence="6">T20C13</strain>
    </source>
</reference>
<dbReference type="GO" id="GO:0000725">
    <property type="term" value="P:recombinational repair"/>
    <property type="evidence" value="ECO:0007669"/>
    <property type="project" value="TreeGrafter"/>
</dbReference>
<proteinExistence type="predicted"/>
<name>A0A9Q4EVV1_9BACI</name>
<accession>A0A9Q4EVV1</accession>
<sequence>MNKNQFLLASAGAGKTTYLVKLALRSEGNILITTFTEQNKEEILNKIKDLNNGLIPFNITVQTWFSFLIQHGAKPYQGCLTERDITGMQLVNSPSGVNYFYKNNKPVYYAEADVDNHYFTKDYRIYSDKLSKFVIKCNALNKNAVIKRISNIYSHIMIDEVQDLAGYDLEIIKQLLNSDSSIILAGDPRQVTYLTHFSRKNKKYQNGNIKYYIQEVCNKKKEICRIDEKSLKDSWRNSQEICTLANKVFPDFPPSKCLHDKVSEHQGIFFVNRKDINSYLKKYNPVQLRDSLSKQVNPNFSVYNFGACKGKTFDRVLIYPTSDMIRWIQDNSIPLKFKTQCKLYVALTRAIYSVGIVCDKTLTVSGIKQYSL</sequence>
<dbReference type="SUPFAM" id="SSF52540">
    <property type="entry name" value="P-loop containing nucleoside triphosphate hydrolases"/>
    <property type="match status" value="1"/>
</dbReference>
<dbReference type="GO" id="GO:0016787">
    <property type="term" value="F:hydrolase activity"/>
    <property type="evidence" value="ECO:0007669"/>
    <property type="project" value="UniProtKB-KW"/>
</dbReference>
<keyword evidence="4" id="KW-0067">ATP-binding</keyword>
<dbReference type="GO" id="GO:0005524">
    <property type="term" value="F:ATP binding"/>
    <property type="evidence" value="ECO:0007669"/>
    <property type="project" value="UniProtKB-KW"/>
</dbReference>
<keyword evidence="1" id="KW-0547">Nucleotide-binding</keyword>
<evidence type="ECO:0000313" key="7">
    <source>
        <dbReference type="Proteomes" id="UP001066278"/>
    </source>
</evidence>
<dbReference type="AlphaFoldDB" id="A0A9Q4EVV1"/>
<dbReference type="Gene3D" id="3.40.50.300">
    <property type="entry name" value="P-loop containing nucleotide triphosphate hydrolases"/>
    <property type="match status" value="2"/>
</dbReference>
<dbReference type="PANTHER" id="PTHR11070:SF2">
    <property type="entry name" value="ATP-DEPENDENT DNA HELICASE SRS2"/>
    <property type="match status" value="1"/>
</dbReference>
<evidence type="ECO:0000256" key="4">
    <source>
        <dbReference type="ARBA" id="ARBA00022840"/>
    </source>
</evidence>
<protein>
    <submittedName>
        <fullName evidence="6">UvrD-helicase domain-containing protein</fullName>
    </submittedName>
</protein>
<dbReference type="Pfam" id="PF00580">
    <property type="entry name" value="UvrD-helicase"/>
    <property type="match status" value="1"/>
</dbReference>
<dbReference type="InterPro" id="IPR014016">
    <property type="entry name" value="UvrD-like_ATP-bd"/>
</dbReference>
<dbReference type="EMBL" id="JALAXJ010000009">
    <property type="protein sequence ID" value="MCY9229918.1"/>
    <property type="molecule type" value="Genomic_DNA"/>
</dbReference>
<evidence type="ECO:0000259" key="5">
    <source>
        <dbReference type="Pfam" id="PF00580"/>
    </source>
</evidence>
<dbReference type="GO" id="GO:0043138">
    <property type="term" value="F:3'-5' DNA helicase activity"/>
    <property type="evidence" value="ECO:0007669"/>
    <property type="project" value="TreeGrafter"/>
</dbReference>